<keyword evidence="4 5" id="KW-0472">Membrane</keyword>
<evidence type="ECO:0000313" key="7">
    <source>
        <dbReference type="EMBL" id="NMP23860.1"/>
    </source>
</evidence>
<feature type="transmembrane region" description="Helical" evidence="5">
    <location>
        <begin position="449"/>
        <end position="467"/>
    </location>
</feature>
<dbReference type="EMBL" id="JABBVZ010000069">
    <property type="protein sequence ID" value="NMP23860.1"/>
    <property type="molecule type" value="Genomic_DNA"/>
</dbReference>
<name>A0A7Y0L608_9FIRM</name>
<evidence type="ECO:0000256" key="4">
    <source>
        <dbReference type="ARBA" id="ARBA00023136"/>
    </source>
</evidence>
<dbReference type="Pfam" id="PF13515">
    <property type="entry name" value="FUSC_2"/>
    <property type="match status" value="1"/>
</dbReference>
<organism evidence="7 8">
    <name type="scientific">Sulfobacillus harzensis</name>
    <dbReference type="NCBI Taxonomy" id="2729629"/>
    <lineage>
        <taxon>Bacteria</taxon>
        <taxon>Bacillati</taxon>
        <taxon>Bacillota</taxon>
        <taxon>Clostridia</taxon>
        <taxon>Eubacteriales</taxon>
        <taxon>Clostridiales Family XVII. Incertae Sedis</taxon>
        <taxon>Sulfobacillus</taxon>
    </lineage>
</organism>
<evidence type="ECO:0000256" key="2">
    <source>
        <dbReference type="ARBA" id="ARBA00022692"/>
    </source>
</evidence>
<evidence type="ECO:0000313" key="8">
    <source>
        <dbReference type="Proteomes" id="UP000533476"/>
    </source>
</evidence>
<keyword evidence="3 5" id="KW-1133">Transmembrane helix</keyword>
<dbReference type="Proteomes" id="UP000533476">
    <property type="component" value="Unassembled WGS sequence"/>
</dbReference>
<feature type="domain" description="Integral membrane bound transporter" evidence="6">
    <location>
        <begin position="337"/>
        <end position="462"/>
    </location>
</feature>
<accession>A0A7Y0L608</accession>
<comment type="subcellular location">
    <subcellularLocation>
        <location evidence="1">Membrane</location>
        <topology evidence="1">Multi-pass membrane protein</topology>
    </subcellularLocation>
</comment>
<dbReference type="GO" id="GO:0016020">
    <property type="term" value="C:membrane"/>
    <property type="evidence" value="ECO:0007669"/>
    <property type="project" value="UniProtKB-SubCell"/>
</dbReference>
<protein>
    <recommendedName>
        <fullName evidence="6">Integral membrane bound transporter domain-containing protein</fullName>
    </recommendedName>
</protein>
<comment type="caution">
    <text evidence="7">The sequence shown here is derived from an EMBL/GenBank/DDBJ whole genome shotgun (WGS) entry which is preliminary data.</text>
</comment>
<feature type="transmembrane region" description="Helical" evidence="5">
    <location>
        <begin position="138"/>
        <end position="156"/>
    </location>
</feature>
<keyword evidence="8" id="KW-1185">Reference proteome</keyword>
<feature type="transmembrane region" description="Helical" evidence="5">
    <location>
        <begin position="322"/>
        <end position="344"/>
    </location>
</feature>
<keyword evidence="2 5" id="KW-0812">Transmembrane</keyword>
<evidence type="ECO:0000259" key="6">
    <source>
        <dbReference type="Pfam" id="PF13515"/>
    </source>
</evidence>
<feature type="transmembrane region" description="Helical" evidence="5">
    <location>
        <begin position="114"/>
        <end position="132"/>
    </location>
</feature>
<proteinExistence type="predicted"/>
<feature type="transmembrane region" description="Helical" evidence="5">
    <location>
        <begin position="20"/>
        <end position="41"/>
    </location>
</feature>
<evidence type="ECO:0000256" key="3">
    <source>
        <dbReference type="ARBA" id="ARBA00022989"/>
    </source>
</evidence>
<gene>
    <name evidence="7" type="ORF">HIJ39_16110</name>
</gene>
<feature type="transmembrane region" description="Helical" evidence="5">
    <location>
        <begin position="381"/>
        <end position="406"/>
    </location>
</feature>
<dbReference type="RefSeq" id="WP_169101489.1">
    <property type="nucleotide sequence ID" value="NZ_JABBVZ010000069.1"/>
</dbReference>
<sequence length="617" mass="66446">MDSPRVQVLALKNTPTPWRRLWGTGLTTSLGLVIGLLLGHLEWGIWAFMGGFTSLYVQKQPYRTRAITLALVGMGLAASMALGALSAVWWEMALALGFVSAASTYLTGSFDVPLPAGFMFVLVACISAALPLHPPGIVGVRVLCVLGGASLAWLVGMSDWLWDRRGPTSAPVKGAFTALSHYVAAIGGGKAKAREFHAAQAVALAHRVALSSNDRRIRAMAVQAEKIFRAAVALSSDIQRPLDPKWAHVLAIVAAHITKPLDSRPGLPLFPDRHCHTVGRFIETVEETLRVAQSEEVPQTRPALYRPTVKERLARGLDQDSMILPAVLRIGIATATAVALARLLGITHPFWTPLTAAAVLQGVSTVVITQRTIQRAIGTTLGLALTALLLLLHPIPILTAVLVVVLQLSMLFFIAKNYGISVIFITTMALVIIYAGTHTAVAPMIFARFIDTLIGGAWGLLAAFLLWGQASSARLPVAMARSLRRAGHLFQAVLKGSSPKQIIRLRTACLDSLLALRHLYVTSLGELPHPPANTPALFSVERLGYLVMAVCDAPRALDALLADDVGPVFNQLADRVEDRSDAEVRIPALPRFPAIEDQLWETAEALDALPERREKSS</sequence>
<reference evidence="7 8" key="1">
    <citation type="submission" date="2020-04" db="EMBL/GenBank/DDBJ databases">
        <authorList>
            <person name="Zhang R."/>
            <person name="Schippers A."/>
        </authorList>
    </citation>
    <scope>NUCLEOTIDE SEQUENCE [LARGE SCALE GENOMIC DNA]</scope>
    <source>
        <strain evidence="7 8">DSM 109850</strain>
    </source>
</reference>
<feature type="transmembrane region" description="Helical" evidence="5">
    <location>
        <begin position="418"/>
        <end position="437"/>
    </location>
</feature>
<evidence type="ECO:0000256" key="5">
    <source>
        <dbReference type="SAM" id="Phobius"/>
    </source>
</evidence>
<feature type="transmembrane region" description="Helical" evidence="5">
    <location>
        <begin position="350"/>
        <end position="369"/>
    </location>
</feature>
<feature type="transmembrane region" description="Helical" evidence="5">
    <location>
        <begin position="62"/>
        <end position="82"/>
    </location>
</feature>
<dbReference type="AlphaFoldDB" id="A0A7Y0L608"/>
<evidence type="ECO:0000256" key="1">
    <source>
        <dbReference type="ARBA" id="ARBA00004141"/>
    </source>
</evidence>
<dbReference type="InterPro" id="IPR049453">
    <property type="entry name" value="Memb_transporter_dom"/>
</dbReference>